<keyword evidence="1 2" id="KW-0645">Protease</keyword>
<evidence type="ECO:0000313" key="5">
    <source>
        <dbReference type="Proteomes" id="UP000505077"/>
    </source>
</evidence>
<dbReference type="InterPro" id="IPR020568">
    <property type="entry name" value="Ribosomal_Su5_D2-typ_SF"/>
</dbReference>
<feature type="active site" evidence="2">
    <location>
        <position position="663"/>
    </location>
</feature>
<evidence type="ECO:0000256" key="2">
    <source>
        <dbReference type="PROSITE-ProRule" id="PRU01122"/>
    </source>
</evidence>
<dbReference type="Gene3D" id="1.10.8.60">
    <property type="match status" value="1"/>
</dbReference>
<dbReference type="GO" id="GO:0030163">
    <property type="term" value="P:protein catabolic process"/>
    <property type="evidence" value="ECO:0007669"/>
    <property type="project" value="InterPro"/>
</dbReference>
<keyword evidence="2" id="KW-0720">Serine protease</keyword>
<dbReference type="SUPFAM" id="SSF54211">
    <property type="entry name" value="Ribosomal protein S5 domain 2-like"/>
    <property type="match status" value="1"/>
</dbReference>
<dbReference type="Pfam" id="PF20437">
    <property type="entry name" value="LonC_helical"/>
    <property type="match status" value="1"/>
</dbReference>
<feature type="domain" description="Lon proteolytic" evidence="3">
    <location>
        <begin position="573"/>
        <end position="768"/>
    </location>
</feature>
<dbReference type="Proteomes" id="UP000505077">
    <property type="component" value="Unassembled WGS sequence"/>
</dbReference>
<proteinExistence type="inferred from homology"/>
<reference evidence="4 5" key="1">
    <citation type="journal article" date="2020" name="ISME J.">
        <title>Parallel Reductive Genome Evolution in Desulfovibrio Ectosymbionts Independently Acquired by Trichonympha Protists in the Termite Gut.</title>
        <authorList>
            <person name="Takeuchi M."/>
            <person name="Kuwahara H."/>
            <person name="Murakami T."/>
            <person name="Takahashi K."/>
            <person name="Kajitani R."/>
            <person name="Toyoda A."/>
            <person name="Itoh T."/>
            <person name="Ohkuma M."/>
            <person name="Hongoh Y."/>
        </authorList>
    </citation>
    <scope>NUCLEOTIDE SEQUENCE [LARGE SCALE GENOMIC DNA]</scope>
    <source>
        <strain evidence="4">ZnDsv-02</strain>
    </source>
</reference>
<dbReference type="AlphaFoldDB" id="A0A6L2R5H4"/>
<dbReference type="EC" id="3.4.21.53" evidence="2"/>
<evidence type="ECO:0000313" key="4">
    <source>
        <dbReference type="EMBL" id="GFH62694.1"/>
    </source>
</evidence>
<dbReference type="InterPro" id="IPR027065">
    <property type="entry name" value="Lon_Prtase"/>
</dbReference>
<dbReference type="PROSITE" id="PS51786">
    <property type="entry name" value="LON_PROTEOLYTIC"/>
    <property type="match status" value="1"/>
</dbReference>
<dbReference type="GO" id="GO:0004252">
    <property type="term" value="F:serine-type endopeptidase activity"/>
    <property type="evidence" value="ECO:0007669"/>
    <property type="project" value="UniProtKB-UniRule"/>
</dbReference>
<organism evidence="4 5">
    <name type="scientific">Candidatus Desulfovibrio kirbyi</name>
    <dbReference type="NCBI Taxonomy" id="2696086"/>
    <lineage>
        <taxon>Bacteria</taxon>
        <taxon>Pseudomonadati</taxon>
        <taxon>Thermodesulfobacteriota</taxon>
        <taxon>Desulfovibrionia</taxon>
        <taxon>Desulfovibrionales</taxon>
        <taxon>Desulfovibrionaceae</taxon>
        <taxon>Desulfovibrio</taxon>
    </lineage>
</organism>
<gene>
    <name evidence="4" type="ORF">ZNDK_0465</name>
</gene>
<comment type="caution">
    <text evidence="4">The sequence shown here is derived from an EMBL/GenBank/DDBJ whole genome shotgun (WGS) entry which is preliminary data.</text>
</comment>
<comment type="catalytic activity">
    <reaction evidence="2">
        <text>Hydrolysis of proteins in presence of ATP.</text>
        <dbReference type="EC" id="3.4.21.53"/>
    </reaction>
</comment>
<feature type="active site" evidence="2">
    <location>
        <position position="706"/>
    </location>
</feature>
<dbReference type="Gene3D" id="3.30.230.10">
    <property type="match status" value="1"/>
</dbReference>
<dbReference type="InterPro" id="IPR046843">
    <property type="entry name" value="LonB_AAA-LID"/>
</dbReference>
<accession>A0A6L2R5H4</accession>
<dbReference type="InterPro" id="IPR041699">
    <property type="entry name" value="AAA_32"/>
</dbReference>
<keyword evidence="2" id="KW-0378">Hydrolase</keyword>
<dbReference type="Pfam" id="PF13654">
    <property type="entry name" value="AAA_32"/>
    <property type="match status" value="1"/>
</dbReference>
<dbReference type="GO" id="GO:0006508">
    <property type="term" value="P:proteolysis"/>
    <property type="evidence" value="ECO:0007669"/>
    <property type="project" value="UniProtKB-KW"/>
</dbReference>
<dbReference type="PRINTS" id="PR00830">
    <property type="entry name" value="ENDOLAPTASE"/>
</dbReference>
<dbReference type="PANTHER" id="PTHR10046">
    <property type="entry name" value="ATP DEPENDENT LON PROTEASE FAMILY MEMBER"/>
    <property type="match status" value="1"/>
</dbReference>
<evidence type="ECO:0000259" key="3">
    <source>
        <dbReference type="PROSITE" id="PS51786"/>
    </source>
</evidence>
<evidence type="ECO:0000256" key="1">
    <source>
        <dbReference type="ARBA" id="ARBA00022670"/>
    </source>
</evidence>
<dbReference type="GO" id="GO:0005524">
    <property type="term" value="F:ATP binding"/>
    <property type="evidence" value="ECO:0007669"/>
    <property type="project" value="InterPro"/>
</dbReference>
<dbReference type="Pfam" id="PF20436">
    <property type="entry name" value="LonB_AAA-LID"/>
    <property type="match status" value="1"/>
</dbReference>
<dbReference type="GO" id="GO:0004176">
    <property type="term" value="F:ATP-dependent peptidase activity"/>
    <property type="evidence" value="ECO:0007669"/>
    <property type="project" value="UniProtKB-UniRule"/>
</dbReference>
<dbReference type="InterPro" id="IPR046844">
    <property type="entry name" value="Lon-like_helical"/>
</dbReference>
<dbReference type="InterPro" id="IPR008269">
    <property type="entry name" value="Lon_proteolytic"/>
</dbReference>
<dbReference type="Gene3D" id="3.40.50.300">
    <property type="entry name" value="P-loop containing nucleotide triphosphate hydrolases"/>
    <property type="match status" value="2"/>
</dbReference>
<dbReference type="Pfam" id="PF05362">
    <property type="entry name" value="Lon_C"/>
    <property type="match status" value="1"/>
</dbReference>
<dbReference type="InterPro" id="IPR027417">
    <property type="entry name" value="P-loop_NTPase"/>
</dbReference>
<sequence length="812" mass="90597">MAIFSPLPTARLHTIFDPMRIAVNDSREIPFPDNGHHHHFQPRMMRALNLALQINTVGYNVYLSGAPDLGRAYILLSCLRPHARKARTPPDVLYVHNFTNPDQPVLLTLPAGQGKKFKKAMKDALENIADELARRFEAVSFVRQRAKLVNQFQNVRMVLLRKMNSVAVHQGFALDMDENGALTLYPLIKGKRLSEDEFDRLDNAVRLDLKRQGDSLVQDMAGFMRQFNKAEESFHNNERGLVQQLMKQVLDTLLTPVCARIAKSSPTKGLKEYFSDLYNDILKNTEAFLPRESMQTHQNAELPQVRETAFCRYEVNLFVDNSELRGAPIVVEDYPTAVNLLGCVERKSEMGALITDFTLIKAGSIHKANGGFLVLHIEDLLQNPNAWEGLLRALRSNNARIEDIDDTADTTNRTKGITPDPLPLNLKVLLIGREEIYESLLLNDDRFAKLFKIKAHMSEVAERTAQNIRRYLSHIARMVSEADLLPFDRTALAWLIDLGSHLCEDQRCLSLKFPLLRELMIEANALAKENHASPVSAAILEEAYGARTYRANLVEEIFMEEYDRKLIKLDTSGSAIGQVNGLSVTWHGDFEFGLPHRISCTVGVGHEGIIDLEREAELGGPIHTKAMMILKSYLTGLFARDKPLILSGSLYFEQSYAGIEGDSASGAELAALLSALANVPVRLDLAFTGAVGHAGQIMAVGGVTRKIEGFFKVCARRGLTGTQGVIIPHDNVEQLMLETSVLEAVDKNMFHIYPVRRIEQALTLLTGLPAGQARKNGTFTRGSLYDLVNKHLEQLGKFAKNAFAGRRGKNTA</sequence>
<comment type="similarity">
    <text evidence="2">Belongs to the peptidase S16 family.</text>
</comment>
<dbReference type="EMBL" id="BLLL01000003">
    <property type="protein sequence ID" value="GFH62694.1"/>
    <property type="molecule type" value="Genomic_DNA"/>
</dbReference>
<protein>
    <recommendedName>
        <fullName evidence="2">endopeptidase La</fullName>
        <ecNumber evidence="2">3.4.21.53</ecNumber>
    </recommendedName>
</protein>
<name>A0A6L2R5H4_9BACT</name>
<dbReference type="InterPro" id="IPR014721">
    <property type="entry name" value="Ribsml_uS5_D2-typ_fold_subgr"/>
</dbReference>